<keyword evidence="2" id="KW-1185">Reference proteome</keyword>
<dbReference type="AlphaFoldDB" id="A0A2T1N7D0"/>
<dbReference type="InterPro" id="IPR011250">
    <property type="entry name" value="OMP/PagP_B-barrel"/>
</dbReference>
<sequence length="209" mass="22731">MLSRFKIICLVAFLMFGLTTVKAQIETSKWKALIAVGVNSPSQDGFVTPFEADGLNFPTINLGIQHMFTNQLGAKVDFGYNRFVNADNTPDFKVNYTRVNAQFVYDATPDFTFLPFGTGVVFHVGPGYSMIKPLDAYGDNKTSYLNAMGGMEFHYGISRTVSAYIDASYIMGFASDFDPITEGYGSFNGNLLTVTVGVAVSLSGCATCN</sequence>
<protein>
    <submittedName>
        <fullName evidence="1">Cell envelope biogenesis protein OmpA</fullName>
    </submittedName>
</protein>
<dbReference type="EMBL" id="PXOT01000025">
    <property type="protein sequence ID" value="PSG87772.1"/>
    <property type="molecule type" value="Genomic_DNA"/>
</dbReference>
<reference evidence="1 2" key="1">
    <citation type="submission" date="2018-03" db="EMBL/GenBank/DDBJ databases">
        <title>Mesoflavibacter sp. HG37 and Mesoflavibacter sp. HG96 sp.nov., two marine bacteria isolated from seawater of Western Pacific Ocean.</title>
        <authorList>
            <person name="Cheng H."/>
            <person name="Wu Y.-H."/>
            <person name="Guo L.-L."/>
            <person name="Xu X.-W."/>
        </authorList>
    </citation>
    <scope>NUCLEOTIDE SEQUENCE [LARGE SCALE GENOMIC DNA]</scope>
    <source>
        <strain evidence="1 2">KCTC 42117</strain>
    </source>
</reference>
<evidence type="ECO:0000313" key="2">
    <source>
        <dbReference type="Proteomes" id="UP000238430"/>
    </source>
</evidence>
<organism evidence="1 2">
    <name type="scientific">Mesoflavibacter zeaxanthinifaciens subsp. sabulilitoris</name>
    <dbReference type="NCBI Taxonomy" id="1520893"/>
    <lineage>
        <taxon>Bacteria</taxon>
        <taxon>Pseudomonadati</taxon>
        <taxon>Bacteroidota</taxon>
        <taxon>Flavobacteriia</taxon>
        <taxon>Flavobacteriales</taxon>
        <taxon>Flavobacteriaceae</taxon>
        <taxon>Mesoflavibacter</taxon>
    </lineage>
</organism>
<proteinExistence type="predicted"/>
<accession>A0A2T1N7D0</accession>
<evidence type="ECO:0000313" key="1">
    <source>
        <dbReference type="EMBL" id="PSG87772.1"/>
    </source>
</evidence>
<comment type="caution">
    <text evidence="1">The sequence shown here is derived from an EMBL/GenBank/DDBJ whole genome shotgun (WGS) entry which is preliminary data.</text>
</comment>
<dbReference type="SUPFAM" id="SSF56925">
    <property type="entry name" value="OMPA-like"/>
    <property type="match status" value="1"/>
</dbReference>
<gene>
    <name evidence="1" type="ORF">C7H61_11200</name>
</gene>
<dbReference type="RefSeq" id="WP_106679834.1">
    <property type="nucleotide sequence ID" value="NZ_JACHWV010000004.1"/>
</dbReference>
<dbReference type="Proteomes" id="UP000238430">
    <property type="component" value="Unassembled WGS sequence"/>
</dbReference>
<name>A0A2T1N7D0_9FLAO</name>
<dbReference type="OrthoDB" id="1522982at2"/>